<dbReference type="PANTHER" id="PTHR37323:SF1">
    <property type="entry name" value="L-ORNITHINE N(ALPHA)-ACYLTRANSFERASE"/>
    <property type="match status" value="1"/>
</dbReference>
<evidence type="ECO:0000256" key="4">
    <source>
        <dbReference type="ARBA" id="ARBA00023098"/>
    </source>
</evidence>
<keyword evidence="12" id="KW-1185">Reference proteome</keyword>
<evidence type="ECO:0000256" key="5">
    <source>
        <dbReference type="ARBA" id="ARBA00023315"/>
    </source>
</evidence>
<dbReference type="InterPro" id="IPR052351">
    <property type="entry name" value="Ornithine_N-alpha-AT"/>
</dbReference>
<dbReference type="SMART" id="SM00563">
    <property type="entry name" value="PlsC"/>
    <property type="match status" value="1"/>
</dbReference>
<evidence type="ECO:0000256" key="8">
    <source>
        <dbReference type="ARBA" id="ARBA00039866"/>
    </source>
</evidence>
<name>F3KZ17_9GAMM</name>
<dbReference type="RefSeq" id="WP_009574666.1">
    <property type="nucleotide sequence ID" value="NZ_AEIG01000010.1"/>
</dbReference>
<keyword evidence="3 11" id="KW-0808">Transferase</keyword>
<dbReference type="GO" id="GO:0043810">
    <property type="term" value="F:ornithine-acyl [acyl carrier protein] N-acyltransferase activity"/>
    <property type="evidence" value="ECO:0007669"/>
    <property type="project" value="UniProtKB-EC"/>
</dbReference>
<keyword evidence="4" id="KW-0443">Lipid metabolism</keyword>
<dbReference type="STRING" id="2518989.IMCC3088_83"/>
<dbReference type="InterPro" id="IPR045746">
    <property type="entry name" value="ACT14924-like_Acyltransf_dom"/>
</dbReference>
<dbReference type="EC" id="2.3.2.30" evidence="7"/>
<sequence length="575" mass="65463">MLNVRSALEARFPEFFERHTRIGPVLLRFLGFLFHESRLQHFEQEHPHSRGLDFVESVLRFFDFSLRTRDDERDRIPSEGRVVVVANHPIGSLDGLALLKLIADVRPDVKVVANDLLLAIEPLQPLLLPVNNMDGNTPKANLKNIKAHLETDGAVIIFPAGEVSRFSPQGVRDGEWQSGFLKIARSTKSPILPIFVAGRNSVFFYSLSFLAKPLATLWLVREMFKQCHRTVDARVGQLIPVEHYNRTEPKKVTAQRFKRHVYRLAKGKKPLFQGEQTIGAAENRVLLAREIASCELIGTTPRGREIRLYRATPGDCLIRELGRLRELSFRALGEGTGLPRDIDAYDYHYEHLLLWDPLERQVAGGYRVADLSKVLPTQGLQGLYANNLFNLSGVRHRELKRSLELGRSFIQYAYRDRYSLDELWSGIGALLIQRPHIKLLYGPVSVSKDLGCDCLQALVLFYSHYFPPLWPNATPVNPYYGHLASGSSSHPVLENGDYKKDFKVLKRFLKDRSCALPPLYKYYTEVAEVGGVGFSGFNVDPKFKDCIDGLVVVDLTYLKDSRRKRYMKKDTSRES</sequence>
<reference evidence="11 12" key="1">
    <citation type="journal article" date="2011" name="J. Bacteriol.">
        <title>Genome sequence of strain IMCC3088, a proteorhodopsin-containing marine bacterium belonging to the OM60/NOR5 clade.</title>
        <authorList>
            <person name="Jang Y."/>
            <person name="Oh H.M."/>
            <person name="Kang I."/>
            <person name="Lee K."/>
            <person name="Yang S.J."/>
            <person name="Cho J.C."/>
        </authorList>
    </citation>
    <scope>NUCLEOTIDE SEQUENCE [LARGE SCALE GENOMIC DNA]</scope>
    <source>
        <strain evidence="11 12">IMCC3088</strain>
    </source>
</reference>
<keyword evidence="2" id="KW-0444">Lipid biosynthesis</keyword>
<organism evidence="11 12">
    <name type="scientific">Aequoribacter fuscus</name>
    <dbReference type="NCBI Taxonomy" id="2518989"/>
    <lineage>
        <taxon>Bacteria</taxon>
        <taxon>Pseudomonadati</taxon>
        <taxon>Pseudomonadota</taxon>
        <taxon>Gammaproteobacteria</taxon>
        <taxon>Cellvibrionales</taxon>
        <taxon>Halieaceae</taxon>
        <taxon>Aequoribacter</taxon>
    </lineage>
</organism>
<evidence type="ECO:0000256" key="2">
    <source>
        <dbReference type="ARBA" id="ARBA00022516"/>
    </source>
</evidence>
<dbReference type="eggNOG" id="COG3176">
    <property type="taxonomic scope" value="Bacteria"/>
</dbReference>
<evidence type="ECO:0000256" key="6">
    <source>
        <dbReference type="ARBA" id="ARBA00038095"/>
    </source>
</evidence>
<comment type="pathway">
    <text evidence="1">Lipid metabolism.</text>
</comment>
<dbReference type="InterPro" id="IPR002123">
    <property type="entry name" value="Plipid/glycerol_acylTrfase"/>
</dbReference>
<protein>
    <recommendedName>
        <fullName evidence="8">L-ornithine N(alpha)-acyltransferase</fullName>
        <ecNumber evidence="7">2.3.2.30</ecNumber>
    </recommendedName>
</protein>
<dbReference type="Proteomes" id="UP000005615">
    <property type="component" value="Unassembled WGS sequence"/>
</dbReference>
<dbReference type="EMBL" id="AEIG01000010">
    <property type="protein sequence ID" value="EGG30664.1"/>
    <property type="molecule type" value="Genomic_DNA"/>
</dbReference>
<dbReference type="GO" id="GO:0006629">
    <property type="term" value="P:lipid metabolic process"/>
    <property type="evidence" value="ECO:0007669"/>
    <property type="project" value="UniProtKB-KW"/>
</dbReference>
<evidence type="ECO:0000313" key="11">
    <source>
        <dbReference type="EMBL" id="EGG30664.1"/>
    </source>
</evidence>
<proteinExistence type="inferred from homology"/>
<comment type="function">
    <text evidence="9">Catalyzes the first step in the biosynthesis of ornithine lipids, which are phosphorus-free membrane lipids. Catalyzes the 3-hydroxyacyl-acyl carrier protein-dependent acylation of ornithine to form lyso-ornithine lipid (LOL).</text>
</comment>
<comment type="caution">
    <text evidence="11">The sequence shown here is derived from an EMBL/GenBank/DDBJ whole genome shotgun (WGS) entry which is preliminary data.</text>
</comment>
<evidence type="ECO:0000256" key="7">
    <source>
        <dbReference type="ARBA" id="ARBA00039058"/>
    </source>
</evidence>
<dbReference type="OrthoDB" id="1113830at2"/>
<dbReference type="SUPFAM" id="SSF69593">
    <property type="entry name" value="Glycerol-3-phosphate (1)-acyltransferase"/>
    <property type="match status" value="1"/>
</dbReference>
<dbReference type="SUPFAM" id="SSF55729">
    <property type="entry name" value="Acyl-CoA N-acyltransferases (Nat)"/>
    <property type="match status" value="1"/>
</dbReference>
<gene>
    <name evidence="11" type="ORF">IMCC3088_83</name>
</gene>
<dbReference type="Pfam" id="PF19576">
    <property type="entry name" value="Acyltransf_2"/>
    <property type="match status" value="1"/>
</dbReference>
<evidence type="ECO:0000256" key="10">
    <source>
        <dbReference type="ARBA" id="ARBA00047785"/>
    </source>
</evidence>
<dbReference type="Pfam" id="PF13444">
    <property type="entry name" value="Acetyltransf_5"/>
    <property type="match status" value="1"/>
</dbReference>
<accession>F3KZ17</accession>
<dbReference type="eggNOG" id="COG0204">
    <property type="taxonomic scope" value="Bacteria"/>
</dbReference>
<keyword evidence="5 11" id="KW-0012">Acyltransferase</keyword>
<evidence type="ECO:0000256" key="3">
    <source>
        <dbReference type="ARBA" id="ARBA00022679"/>
    </source>
</evidence>
<evidence type="ECO:0000256" key="9">
    <source>
        <dbReference type="ARBA" id="ARBA00045724"/>
    </source>
</evidence>
<dbReference type="InterPro" id="IPR016181">
    <property type="entry name" value="Acyl_CoA_acyltransferase"/>
</dbReference>
<dbReference type="CDD" id="cd07986">
    <property type="entry name" value="LPLAT_ACT14924-like"/>
    <property type="match status" value="1"/>
</dbReference>
<comment type="catalytic activity">
    <reaction evidence="10">
        <text>a (3R)-hydroxyacyl-[ACP] + L-ornithine = a lyso-ornithine lipid + holo-[ACP] + H(+)</text>
        <dbReference type="Rhea" id="RHEA:20633"/>
        <dbReference type="Rhea" id="RHEA-COMP:9685"/>
        <dbReference type="Rhea" id="RHEA-COMP:9945"/>
        <dbReference type="ChEBI" id="CHEBI:15378"/>
        <dbReference type="ChEBI" id="CHEBI:46911"/>
        <dbReference type="ChEBI" id="CHEBI:64479"/>
        <dbReference type="ChEBI" id="CHEBI:78827"/>
        <dbReference type="ChEBI" id="CHEBI:138482"/>
        <dbReference type="EC" id="2.3.2.30"/>
    </reaction>
    <physiologicalReaction direction="left-to-right" evidence="10">
        <dbReference type="Rhea" id="RHEA:20634"/>
    </physiologicalReaction>
</comment>
<evidence type="ECO:0000313" key="12">
    <source>
        <dbReference type="Proteomes" id="UP000005615"/>
    </source>
</evidence>
<dbReference type="AlphaFoldDB" id="F3KZ17"/>
<evidence type="ECO:0000256" key="1">
    <source>
        <dbReference type="ARBA" id="ARBA00005189"/>
    </source>
</evidence>
<dbReference type="PANTHER" id="PTHR37323">
    <property type="entry name" value="GCN5-RELATED N-ACETYLTRANSFERASE"/>
    <property type="match status" value="1"/>
</dbReference>
<comment type="similarity">
    <text evidence="6">Belongs to the acetyltransferase family. OlsB subfamily.</text>
</comment>